<dbReference type="OrthoDB" id="1924968at2759"/>
<dbReference type="GO" id="GO:0015187">
    <property type="term" value="F:glycine transmembrane transporter activity"/>
    <property type="evidence" value="ECO:0007669"/>
    <property type="project" value="UniProtKB-UniRule"/>
</dbReference>
<keyword evidence="6 10" id="KW-1133">Transmembrane helix</keyword>
<sequence>MPEEKKDPTVHFIAGAVSALVSCVALQPFDLIKTRIQQQKQNHLLVISKDGRRLNPLNSTIVSTVKEITRKDSVLGLWRGTVPTILRNVPGQGLYFLTLSEIRRLFSQRRSISSAKVKSDESVSLLPVLSKRENLIAGMTARATVGFIMMPITVVKVRYESNIYNYKSIWEALISIVRLFAGYGATAIRDAPQAGLYILFYENAKTKIGEWKTTNSYSIASPVIHMSSAIFASVAATVTTQPFDMLKTRMQLKPYKYSNTWQSARLVFKEEGIIGFFDGLTLRLARKTIQSAIVWTMYEEIVKRILKLNDN</sequence>
<keyword evidence="7 10" id="KW-0496">Mitochondrion</keyword>
<dbReference type="Gene3D" id="1.50.40.10">
    <property type="entry name" value="Mitochondrial carrier domain"/>
    <property type="match status" value="1"/>
</dbReference>
<dbReference type="PRINTS" id="PR00926">
    <property type="entry name" value="MITOCARRIER"/>
</dbReference>
<evidence type="ECO:0000256" key="12">
    <source>
        <dbReference type="SAM" id="Phobius"/>
    </source>
</evidence>
<dbReference type="Proteomes" id="UP000789572">
    <property type="component" value="Unassembled WGS sequence"/>
</dbReference>
<gene>
    <name evidence="13" type="ORF">POCULU_LOCUS1482</name>
</gene>
<evidence type="ECO:0000313" key="13">
    <source>
        <dbReference type="EMBL" id="CAG8479849.1"/>
    </source>
</evidence>
<evidence type="ECO:0000256" key="7">
    <source>
        <dbReference type="ARBA" id="ARBA00023128"/>
    </source>
</evidence>
<comment type="similarity">
    <text evidence="10">Belongs to the mitochondrial carrier (TC 2.A.29) family. SLC25A38 subfamily.</text>
</comment>
<dbReference type="HAMAP" id="MF_03064">
    <property type="entry name" value="SLC25A38"/>
    <property type="match status" value="1"/>
</dbReference>
<comment type="subcellular location">
    <subcellularLocation>
        <location evidence="10">Mitochondrion inner membrane</location>
        <topology evidence="10">Multi-pass membrane protein</topology>
    </subcellularLocation>
    <subcellularLocation>
        <location evidence="1">Mitochondrion membrane</location>
        <topology evidence="1">Multi-pass membrane protein</topology>
    </subcellularLocation>
</comment>
<keyword evidence="4 10" id="KW-0677">Repeat</keyword>
<evidence type="ECO:0000256" key="1">
    <source>
        <dbReference type="ARBA" id="ARBA00004225"/>
    </source>
</evidence>
<keyword evidence="8 10" id="KW-0472">Membrane</keyword>
<proteinExistence type="inferred from homology"/>
<feature type="repeat" description="Solcar" evidence="11">
    <location>
        <begin position="129"/>
        <end position="207"/>
    </location>
</feature>
<keyword evidence="5 10" id="KW-0999">Mitochondrion inner membrane</keyword>
<dbReference type="PANTHER" id="PTHR46181:SF3">
    <property type="entry name" value="MITOCHONDRIAL GLYCINE TRANSPORTER"/>
    <property type="match status" value="1"/>
</dbReference>
<dbReference type="Pfam" id="PF00153">
    <property type="entry name" value="Mito_carr"/>
    <property type="match status" value="3"/>
</dbReference>
<dbReference type="PROSITE" id="PS50920">
    <property type="entry name" value="SOLCAR"/>
    <property type="match status" value="3"/>
</dbReference>
<dbReference type="InterPro" id="IPR002067">
    <property type="entry name" value="MCP"/>
</dbReference>
<dbReference type="AlphaFoldDB" id="A0A9N8WAG2"/>
<keyword evidence="14" id="KW-1185">Reference proteome</keyword>
<keyword evidence="3 10" id="KW-0812">Transmembrane</keyword>
<dbReference type="InterPro" id="IPR023395">
    <property type="entry name" value="MCP_dom_sf"/>
</dbReference>
<feature type="repeat" description="Solcar" evidence="11">
    <location>
        <begin position="220"/>
        <end position="304"/>
    </location>
</feature>
<name>A0A9N8WAG2_9GLOM</name>
<evidence type="ECO:0000256" key="8">
    <source>
        <dbReference type="ARBA" id="ARBA00023136"/>
    </source>
</evidence>
<comment type="catalytic activity">
    <reaction evidence="9 10">
        <text>glycine(in) = glycine(out)</text>
        <dbReference type="Rhea" id="RHEA:70715"/>
        <dbReference type="ChEBI" id="CHEBI:57305"/>
    </reaction>
</comment>
<comment type="function">
    <text evidence="10">Mitochondrial glycine transporter that imports glycine into the mitochondrial matrix. Plays an important role in providing glycine for the first enzymatic step in heme biosynthesis, the condensation of glycine with succinyl-CoA to produce 5-aminolevulinate (ALA) in the miochondrial matrix.</text>
</comment>
<dbReference type="GO" id="GO:0005743">
    <property type="term" value="C:mitochondrial inner membrane"/>
    <property type="evidence" value="ECO:0007669"/>
    <property type="project" value="UniProtKB-SubCell"/>
</dbReference>
<evidence type="ECO:0000256" key="4">
    <source>
        <dbReference type="ARBA" id="ARBA00022737"/>
    </source>
</evidence>
<dbReference type="PANTHER" id="PTHR46181">
    <property type="entry name" value="MITOCHONDRIAL GLYCINE TRANSPORTER"/>
    <property type="match status" value="1"/>
</dbReference>
<dbReference type="InterPro" id="IPR018108">
    <property type="entry name" value="MCP_transmembrane"/>
</dbReference>
<dbReference type="GO" id="GO:1904983">
    <property type="term" value="P:glycine import into mitochondrion"/>
    <property type="evidence" value="ECO:0007669"/>
    <property type="project" value="UniProtKB-UniRule"/>
</dbReference>
<dbReference type="SUPFAM" id="SSF103506">
    <property type="entry name" value="Mitochondrial carrier"/>
    <property type="match status" value="1"/>
</dbReference>
<evidence type="ECO:0000256" key="6">
    <source>
        <dbReference type="ARBA" id="ARBA00022989"/>
    </source>
</evidence>
<feature type="transmembrane region" description="Helical" evidence="12">
    <location>
        <begin position="12"/>
        <end position="32"/>
    </location>
</feature>
<evidence type="ECO:0000256" key="3">
    <source>
        <dbReference type="ARBA" id="ARBA00022692"/>
    </source>
</evidence>
<feature type="repeat" description="Solcar" evidence="11">
    <location>
        <begin position="6"/>
        <end position="105"/>
    </location>
</feature>
<evidence type="ECO:0000256" key="9">
    <source>
        <dbReference type="ARBA" id="ARBA00034060"/>
    </source>
</evidence>
<keyword evidence="2 10" id="KW-0813">Transport</keyword>
<evidence type="ECO:0000256" key="10">
    <source>
        <dbReference type="HAMAP-Rule" id="MF_03064"/>
    </source>
</evidence>
<evidence type="ECO:0000256" key="11">
    <source>
        <dbReference type="PROSITE-ProRule" id="PRU00282"/>
    </source>
</evidence>
<dbReference type="PROSITE" id="PS51257">
    <property type="entry name" value="PROKAR_LIPOPROTEIN"/>
    <property type="match status" value="1"/>
</dbReference>
<organism evidence="13 14">
    <name type="scientific">Paraglomus occultum</name>
    <dbReference type="NCBI Taxonomy" id="144539"/>
    <lineage>
        <taxon>Eukaryota</taxon>
        <taxon>Fungi</taxon>
        <taxon>Fungi incertae sedis</taxon>
        <taxon>Mucoromycota</taxon>
        <taxon>Glomeromycotina</taxon>
        <taxon>Glomeromycetes</taxon>
        <taxon>Paraglomerales</taxon>
        <taxon>Paraglomeraceae</taxon>
        <taxon>Paraglomus</taxon>
    </lineage>
</organism>
<reference evidence="13" key="1">
    <citation type="submission" date="2021-06" db="EMBL/GenBank/DDBJ databases">
        <authorList>
            <person name="Kallberg Y."/>
            <person name="Tangrot J."/>
            <person name="Rosling A."/>
        </authorList>
    </citation>
    <scope>NUCLEOTIDE SEQUENCE</scope>
    <source>
        <strain evidence="13">IA702</strain>
    </source>
</reference>
<accession>A0A9N8WAG2</accession>
<evidence type="ECO:0000313" key="14">
    <source>
        <dbReference type="Proteomes" id="UP000789572"/>
    </source>
</evidence>
<comment type="caution">
    <text evidence="13">The sequence shown here is derived from an EMBL/GenBank/DDBJ whole genome shotgun (WGS) entry which is preliminary data.</text>
</comment>
<evidence type="ECO:0000256" key="2">
    <source>
        <dbReference type="ARBA" id="ARBA00022448"/>
    </source>
</evidence>
<evidence type="ECO:0000256" key="5">
    <source>
        <dbReference type="ARBA" id="ARBA00022792"/>
    </source>
</evidence>
<dbReference type="InterPro" id="IPR030847">
    <property type="entry name" value="Hem25/SLC25A38"/>
</dbReference>
<protein>
    <recommendedName>
        <fullName evidence="10">Mitochondrial glycine transporter</fullName>
    </recommendedName>
    <alternativeName>
        <fullName evidence="10">Solute carrier family 25 member 38 homolog</fullName>
    </alternativeName>
</protein>
<dbReference type="EMBL" id="CAJVPJ010000112">
    <property type="protein sequence ID" value="CAG8479849.1"/>
    <property type="molecule type" value="Genomic_DNA"/>
</dbReference>